<dbReference type="NCBIfam" id="TIGR02810">
    <property type="entry name" value="agaZ_gatZ"/>
    <property type="match status" value="1"/>
</dbReference>
<dbReference type="GO" id="GO:2001059">
    <property type="term" value="P:D-tagatose 6-phosphate catabolic process"/>
    <property type="evidence" value="ECO:0007669"/>
    <property type="project" value="UniProtKB-UniPathway"/>
</dbReference>
<dbReference type="GeneID" id="93517567"/>
<evidence type="ECO:0000256" key="2">
    <source>
        <dbReference type="ARBA" id="ARBA00056284"/>
    </source>
</evidence>
<evidence type="ECO:0000313" key="7">
    <source>
        <dbReference type="Proteomes" id="UP000005012"/>
    </source>
</evidence>
<accession>A0A140NLT1</accession>
<protein>
    <recommendedName>
        <fullName evidence="5">D-tagatose-1,6-bisphosphate aldolase subunit GatZ</fullName>
    </recommendedName>
</protein>
<comment type="pathway">
    <text evidence="1">Carbohydrate metabolism; D-tagatose 6-phosphate degradation; D-glyceraldehyde 3-phosphate and glycerone phosphate from D-tagatose 6-phosphate: step 2/2.</text>
</comment>
<dbReference type="PIRSF" id="PIRSF009264">
    <property type="entry name" value="TagBP_ald_AgaZ"/>
    <property type="match status" value="1"/>
</dbReference>
<dbReference type="PATRIC" id="fig|1157951.4.peg.1763"/>
<reference evidence="7" key="2">
    <citation type="submission" date="2012-04" db="EMBL/GenBank/DDBJ databases">
        <title>Complete genome sequence of Providencia stuartii clinical isolate MRSN 2154.</title>
        <authorList>
            <person name="Clifford R.J."/>
            <person name="Hang J."/>
            <person name="Riley M.C."/>
            <person name="Onmus-Leone F."/>
            <person name="Kuschner R.A."/>
            <person name="Lesho E.P."/>
            <person name="Waterman P.E."/>
        </authorList>
    </citation>
    <scope>NUCLEOTIDE SEQUENCE [LARGE SCALE GENOMIC DNA]</scope>
    <source>
        <strain evidence="7">MRSN 2154</strain>
    </source>
</reference>
<dbReference type="UniPathway" id="UPA00704">
    <property type="reaction ID" value="UER00716"/>
</dbReference>
<dbReference type="Pfam" id="PF08013">
    <property type="entry name" value="GatZ_KbaZ-like"/>
    <property type="match status" value="1"/>
</dbReference>
<evidence type="ECO:0000256" key="3">
    <source>
        <dbReference type="ARBA" id="ARBA00061222"/>
    </source>
</evidence>
<sequence length="431" mass="48625">MQPLLQLIHRHKSGEDVGVYSVCSAHPWVLESAIRFAKQRNSSVLIEATSNQVNQFGGYTGMLPCDFREMVWKIADRLAFPREKVWLGGDHLGPNAWQNRCADEAMQLSETLIYDYVAAGFRKIHLDCSMSCADDPIPLSDDVVASRAARLCQVAERSWQDHGGEAPVYVIGTEVPVPGGAKESMDGLQVTSPEAAKTTLSIHKNKWQEHGLADVWPRVIALVVQPGVEFDHHNVEHYQPEKAKALSQFIESVPHLVYEAHSTDYQALKAYRQLVRDHFAILKVGPALTFALREGLFALDKLDREWNGERDAAHLHATLEQIMNEQPERWSPYYKGSAHQQYIDRQYSLSDRIRYYWAEPEVEKAVAKLLDNLRQNPVPISMLSQYLPEQAEAVKVGDLENDPKAWVMDKVRSVLLQYALACESQSKGAVA</sequence>
<organism evidence="6 7">
    <name type="scientific">Providencia stuartii (strain MRSN 2154)</name>
    <dbReference type="NCBI Taxonomy" id="1157951"/>
    <lineage>
        <taxon>Bacteria</taxon>
        <taxon>Pseudomonadati</taxon>
        <taxon>Pseudomonadota</taxon>
        <taxon>Gammaproteobacteria</taxon>
        <taxon>Enterobacterales</taxon>
        <taxon>Morganellaceae</taxon>
        <taxon>Providencia</taxon>
    </lineage>
</organism>
<evidence type="ECO:0000256" key="4">
    <source>
        <dbReference type="ARBA" id="ARBA00063661"/>
    </source>
</evidence>
<evidence type="ECO:0000256" key="5">
    <source>
        <dbReference type="ARBA" id="ARBA00067234"/>
    </source>
</evidence>
<dbReference type="PANTHER" id="PTHR32502">
    <property type="entry name" value="N-ACETYLGALACTOSAMINE PERMEASE II COMPONENT-RELATED"/>
    <property type="match status" value="1"/>
</dbReference>
<dbReference type="InterPro" id="IPR012062">
    <property type="entry name" value="GatZ/KbaZ-like"/>
</dbReference>
<dbReference type="GO" id="GO:0009401">
    <property type="term" value="P:phosphoenolpyruvate-dependent sugar phosphotransferase system"/>
    <property type="evidence" value="ECO:0007669"/>
    <property type="project" value="TreeGrafter"/>
</dbReference>
<evidence type="ECO:0000313" key="6">
    <source>
        <dbReference type="EMBL" id="AFH93627.1"/>
    </source>
</evidence>
<dbReference type="KEGG" id="psi:S70_08830"/>
<dbReference type="GO" id="GO:0016301">
    <property type="term" value="F:kinase activity"/>
    <property type="evidence" value="ECO:0007669"/>
    <property type="project" value="UniProtKB-KW"/>
</dbReference>
<name>A0A140NLT1_PROSM</name>
<keyword evidence="6" id="KW-0808">Transferase</keyword>
<dbReference type="GO" id="GO:0005975">
    <property type="term" value="P:carbohydrate metabolic process"/>
    <property type="evidence" value="ECO:0007669"/>
    <property type="project" value="InterPro"/>
</dbReference>
<dbReference type="FunFam" id="3.20.20.70:FF:000141">
    <property type="entry name" value="D-tagatose-1,6-bisphosphate aldolase subunit GatZ"/>
    <property type="match status" value="1"/>
</dbReference>
<evidence type="ECO:0000256" key="1">
    <source>
        <dbReference type="ARBA" id="ARBA00005191"/>
    </source>
</evidence>
<comment type="function">
    <text evidence="2">Component of the tagatose-1,6-bisphosphate aldolase GatYZ that is required for full activity and stability of the Y subunit. Could have a chaperone-like function for the proper and stable folding of GatY. When expressed alone, GatZ does not show any aldolase activity. Is involved in the catabolism of galactitol.</text>
</comment>
<reference evidence="6 7" key="1">
    <citation type="journal article" date="2012" name="J. Bacteriol.">
        <title>Complete Genome Sequence of Providencia stuartii Clinical Isolate MRSN 2154.</title>
        <authorList>
            <person name="Clifford R.J."/>
            <person name="Hang J."/>
            <person name="Riley M.C."/>
            <person name="Onmus-Leone F."/>
            <person name="Kuschner R.A."/>
            <person name="Lesho E.P."/>
            <person name="Waterman P.E."/>
        </authorList>
    </citation>
    <scope>NUCLEOTIDE SEQUENCE [LARGE SCALE GENOMIC DNA]</scope>
    <source>
        <strain evidence="6 7">MRSN 2154</strain>
    </source>
</reference>
<dbReference type="Proteomes" id="UP000005012">
    <property type="component" value="Chromosome"/>
</dbReference>
<dbReference type="InterPro" id="IPR013785">
    <property type="entry name" value="Aldolase_TIM"/>
</dbReference>
<comment type="similarity">
    <text evidence="3">Belongs to the GatZ/KbaZ family. GatZ subfamily.</text>
</comment>
<dbReference type="HOGENOM" id="CLU_053334_0_0_6"/>
<dbReference type="EMBL" id="CP003488">
    <property type="protein sequence ID" value="AFH93627.1"/>
    <property type="molecule type" value="Genomic_DNA"/>
</dbReference>
<dbReference type="OrthoDB" id="1672942at2"/>
<dbReference type="AlphaFoldDB" id="A0A140NLT1"/>
<keyword evidence="6" id="KW-0418">Kinase</keyword>
<proteinExistence type="inferred from homology"/>
<dbReference type="InterPro" id="IPR050303">
    <property type="entry name" value="GatZ_KbaZ_carbometab"/>
</dbReference>
<gene>
    <name evidence="6" type="ordered locus">S70_08830</name>
</gene>
<comment type="subunit">
    <text evidence="4">Forms a complex with GatY.</text>
</comment>
<dbReference type="RefSeq" id="WP_004923825.1">
    <property type="nucleotide sequence ID" value="NC_017731.1"/>
</dbReference>
<dbReference type="GO" id="GO:0005886">
    <property type="term" value="C:plasma membrane"/>
    <property type="evidence" value="ECO:0007669"/>
    <property type="project" value="TreeGrafter"/>
</dbReference>
<dbReference type="PANTHER" id="PTHR32502:SF2">
    <property type="entry name" value="D-TAGATOSE-1,6-BISPHOSPHATE ALDOLASE SUBUNIT KBAZ"/>
    <property type="match status" value="1"/>
</dbReference>
<dbReference type="Gene3D" id="1.10.400.20">
    <property type="entry name" value="putative tagatose 6-phosphate kinase domain like"/>
    <property type="match status" value="1"/>
</dbReference>
<dbReference type="SUPFAM" id="SSF51569">
    <property type="entry name" value="Aldolase"/>
    <property type="match status" value="1"/>
</dbReference>
<dbReference type="Gene3D" id="3.20.20.70">
    <property type="entry name" value="Aldolase class I"/>
    <property type="match status" value="1"/>
</dbReference>